<keyword evidence="3" id="KW-0813">Transport</keyword>
<protein>
    <submittedName>
        <fullName evidence="15">SSS family solute:Na+ symporter/sodium/proline symporter</fullName>
    </submittedName>
</protein>
<feature type="transmembrane region" description="Helical" evidence="14">
    <location>
        <begin position="396"/>
        <end position="420"/>
    </location>
</feature>
<evidence type="ECO:0000256" key="10">
    <source>
        <dbReference type="ARBA" id="ARBA00023136"/>
    </source>
</evidence>
<feature type="transmembrane region" description="Helical" evidence="14">
    <location>
        <begin position="427"/>
        <end position="445"/>
    </location>
</feature>
<keyword evidence="16" id="KW-1185">Reference proteome</keyword>
<organism evidence="15 16">
    <name type="scientific">Desulfobotulus alkaliphilus</name>
    <dbReference type="NCBI Taxonomy" id="622671"/>
    <lineage>
        <taxon>Bacteria</taxon>
        <taxon>Pseudomonadati</taxon>
        <taxon>Thermodesulfobacteriota</taxon>
        <taxon>Desulfobacteria</taxon>
        <taxon>Desulfobacterales</taxon>
        <taxon>Desulfobacteraceae</taxon>
        <taxon>Desulfobotulus</taxon>
    </lineage>
</organism>
<proteinExistence type="inferred from homology"/>
<keyword evidence="5 14" id="KW-0812">Transmembrane</keyword>
<gene>
    <name evidence="15" type="ORF">LZ24_02403</name>
</gene>
<evidence type="ECO:0000256" key="13">
    <source>
        <dbReference type="RuleBase" id="RU362091"/>
    </source>
</evidence>
<keyword evidence="11" id="KW-0739">Sodium transport</keyword>
<evidence type="ECO:0000256" key="7">
    <source>
        <dbReference type="ARBA" id="ARBA00022989"/>
    </source>
</evidence>
<dbReference type="GO" id="GO:0005886">
    <property type="term" value="C:plasma membrane"/>
    <property type="evidence" value="ECO:0007669"/>
    <property type="project" value="UniProtKB-SubCell"/>
</dbReference>
<feature type="transmembrane region" description="Helical" evidence="14">
    <location>
        <begin position="323"/>
        <end position="347"/>
    </location>
</feature>
<keyword evidence="9" id="KW-0406">Ion transport</keyword>
<keyword evidence="4" id="KW-1003">Cell membrane</keyword>
<evidence type="ECO:0000256" key="6">
    <source>
        <dbReference type="ARBA" id="ARBA00022847"/>
    </source>
</evidence>
<feature type="transmembrane region" description="Helical" evidence="14">
    <location>
        <begin position="154"/>
        <end position="173"/>
    </location>
</feature>
<reference evidence="15 16" key="1">
    <citation type="submission" date="2019-07" db="EMBL/GenBank/DDBJ databases">
        <title>Genome sequencing of 100 strains of the haloalkaliphilic chemolithoautotrophic sulfur-oxidizing bacterium Thioalkalivibrio.</title>
        <authorList>
            <person name="Muyzer G."/>
        </authorList>
    </citation>
    <scope>NUCLEOTIDE SEQUENCE [LARGE SCALE GENOMIC DNA]</scope>
    <source>
        <strain evidence="15 16">ASO4-4</strain>
    </source>
</reference>
<dbReference type="GO" id="GO:0006814">
    <property type="term" value="P:sodium ion transport"/>
    <property type="evidence" value="ECO:0007669"/>
    <property type="project" value="UniProtKB-KW"/>
</dbReference>
<dbReference type="OrthoDB" id="9789704at2"/>
<evidence type="ECO:0000256" key="1">
    <source>
        <dbReference type="ARBA" id="ARBA00004651"/>
    </source>
</evidence>
<dbReference type="Proteomes" id="UP000318307">
    <property type="component" value="Unassembled WGS sequence"/>
</dbReference>
<feature type="transmembrane region" description="Helical" evidence="14">
    <location>
        <begin position="264"/>
        <end position="285"/>
    </location>
</feature>
<dbReference type="InterPro" id="IPR038377">
    <property type="entry name" value="Na/Glc_symporter_sf"/>
</dbReference>
<comment type="caution">
    <text evidence="15">The sequence shown here is derived from an EMBL/GenBank/DDBJ whole genome shotgun (WGS) entry which is preliminary data.</text>
</comment>
<keyword evidence="8" id="KW-0915">Sodium</keyword>
<dbReference type="InterPro" id="IPR050277">
    <property type="entry name" value="Sodium:Solute_Symporter"/>
</dbReference>
<dbReference type="RefSeq" id="WP_144685510.1">
    <property type="nucleotide sequence ID" value="NZ_VLLC01000019.1"/>
</dbReference>
<dbReference type="AlphaFoldDB" id="A0A562RIK4"/>
<feature type="transmembrane region" description="Helical" evidence="14">
    <location>
        <begin position="368"/>
        <end position="390"/>
    </location>
</feature>
<dbReference type="EMBL" id="VLLC01000019">
    <property type="protein sequence ID" value="TWI68929.1"/>
    <property type="molecule type" value="Genomic_DNA"/>
</dbReference>
<dbReference type="Gene3D" id="1.20.1730.10">
    <property type="entry name" value="Sodium/glucose cotransporter"/>
    <property type="match status" value="1"/>
</dbReference>
<dbReference type="GO" id="GO:0015293">
    <property type="term" value="F:symporter activity"/>
    <property type="evidence" value="ECO:0007669"/>
    <property type="project" value="UniProtKB-KW"/>
</dbReference>
<feature type="transmembrane region" description="Helical" evidence="14">
    <location>
        <begin position="180"/>
        <end position="200"/>
    </location>
</feature>
<evidence type="ECO:0000313" key="15">
    <source>
        <dbReference type="EMBL" id="TWI68929.1"/>
    </source>
</evidence>
<evidence type="ECO:0000313" key="16">
    <source>
        <dbReference type="Proteomes" id="UP000318307"/>
    </source>
</evidence>
<dbReference type="Pfam" id="PF00474">
    <property type="entry name" value="SSF"/>
    <property type="match status" value="1"/>
</dbReference>
<dbReference type="PROSITE" id="PS50283">
    <property type="entry name" value="NA_SOLUT_SYMP_3"/>
    <property type="match status" value="1"/>
</dbReference>
<sequence length="484" mass="51913">MLIKTLVVALYFAVILWAGLAGLRKTRSFADFFLGGGNIGPWMSAFTYATAYFSAVLFIGFAGSVGWNFGISGLWIAFGNALVGVLGVWMIMGRAIKKMSVAYDVQTMAEFFDKRYNSPGLKLFASIAIFVFFIPYTSAVFMGLSYLFRSNFGMDYGLALAIMGSVTAIYMILGGYRSMALVDVFFGMIMVCGVLVLTGFTLHKGGGMMNIIADLQAINPDLGAFVGPPGWWPLFCLVFLTSVAPFAMPQLVQKFYAIRDDRAIRIGTFASTIFALMISGVAYFIGSTTRLFLSPEATPGAFRDGLPIFDALMPELLANVVPASLSVLILLLVLSASMSTLAALVLISSSAMVKDFYAGFVRKDVSDLQLTVLMRYASFFFILLSVLLAYARPSSIIMILGISWGAIGSAFLGPFIWGLFYEKTTRLAAMVSGFGGLGTCLGLYFTGVSSSPEAGTIGMLTSLVLAPLVTLVSVRVADPGAASE</sequence>
<dbReference type="InterPro" id="IPR001734">
    <property type="entry name" value="Na/solute_symporter"/>
</dbReference>
<evidence type="ECO:0000256" key="5">
    <source>
        <dbReference type="ARBA" id="ARBA00022692"/>
    </source>
</evidence>
<dbReference type="PANTHER" id="PTHR48086:SF3">
    <property type="entry name" value="SODIUM_PROLINE SYMPORTER"/>
    <property type="match status" value="1"/>
</dbReference>
<evidence type="ECO:0000256" key="4">
    <source>
        <dbReference type="ARBA" id="ARBA00022475"/>
    </source>
</evidence>
<evidence type="ECO:0000256" key="2">
    <source>
        <dbReference type="ARBA" id="ARBA00006434"/>
    </source>
</evidence>
<comment type="catalytic activity">
    <reaction evidence="12">
        <text>L-proline(in) + Na(+)(in) = L-proline(out) + Na(+)(out)</text>
        <dbReference type="Rhea" id="RHEA:28967"/>
        <dbReference type="ChEBI" id="CHEBI:29101"/>
        <dbReference type="ChEBI" id="CHEBI:60039"/>
    </reaction>
</comment>
<feature type="transmembrane region" description="Helical" evidence="14">
    <location>
        <begin position="45"/>
        <end position="67"/>
    </location>
</feature>
<dbReference type="PANTHER" id="PTHR48086">
    <property type="entry name" value="SODIUM/PROLINE SYMPORTER-RELATED"/>
    <property type="match status" value="1"/>
</dbReference>
<feature type="transmembrane region" description="Helical" evidence="14">
    <location>
        <begin position="457"/>
        <end position="477"/>
    </location>
</feature>
<evidence type="ECO:0000256" key="9">
    <source>
        <dbReference type="ARBA" id="ARBA00023065"/>
    </source>
</evidence>
<name>A0A562RIK4_9BACT</name>
<comment type="subcellular location">
    <subcellularLocation>
        <location evidence="1">Cell membrane</location>
        <topology evidence="1">Multi-pass membrane protein</topology>
    </subcellularLocation>
</comment>
<keyword evidence="6" id="KW-0769">Symport</keyword>
<evidence type="ECO:0000256" key="8">
    <source>
        <dbReference type="ARBA" id="ARBA00023053"/>
    </source>
</evidence>
<dbReference type="CDD" id="cd10322">
    <property type="entry name" value="SLC5sbd"/>
    <property type="match status" value="1"/>
</dbReference>
<accession>A0A562RIK4</accession>
<feature type="transmembrane region" description="Helical" evidence="14">
    <location>
        <begin position="73"/>
        <end position="92"/>
    </location>
</feature>
<evidence type="ECO:0000256" key="11">
    <source>
        <dbReference type="ARBA" id="ARBA00023201"/>
    </source>
</evidence>
<evidence type="ECO:0000256" key="12">
    <source>
        <dbReference type="ARBA" id="ARBA00033708"/>
    </source>
</evidence>
<feature type="transmembrane region" description="Helical" evidence="14">
    <location>
        <begin position="123"/>
        <end position="148"/>
    </location>
</feature>
<keyword evidence="7 14" id="KW-1133">Transmembrane helix</keyword>
<feature type="transmembrane region" description="Helical" evidence="14">
    <location>
        <begin position="6"/>
        <end position="24"/>
    </location>
</feature>
<evidence type="ECO:0000256" key="3">
    <source>
        <dbReference type="ARBA" id="ARBA00022448"/>
    </source>
</evidence>
<evidence type="ECO:0000256" key="14">
    <source>
        <dbReference type="SAM" id="Phobius"/>
    </source>
</evidence>
<keyword evidence="10 14" id="KW-0472">Membrane</keyword>
<comment type="similarity">
    <text evidence="2 13">Belongs to the sodium:solute symporter (SSF) (TC 2.A.21) family.</text>
</comment>
<feature type="transmembrane region" description="Helical" evidence="14">
    <location>
        <begin position="231"/>
        <end position="252"/>
    </location>
</feature>